<protein>
    <submittedName>
        <fullName evidence="10">Unannotated protein</fullName>
    </submittedName>
</protein>
<dbReference type="PANTHER" id="PTHR43266">
    <property type="entry name" value="MACROLIDE-EFFLUX PROTEIN"/>
    <property type="match status" value="1"/>
</dbReference>
<evidence type="ECO:0000256" key="1">
    <source>
        <dbReference type="ARBA" id="ARBA00004651"/>
    </source>
</evidence>
<evidence type="ECO:0000313" key="10">
    <source>
        <dbReference type="EMBL" id="CAB4577233.1"/>
    </source>
</evidence>
<evidence type="ECO:0000256" key="2">
    <source>
        <dbReference type="ARBA" id="ARBA00022448"/>
    </source>
</evidence>
<feature type="transmembrane region" description="Helical" evidence="7">
    <location>
        <begin position="44"/>
        <end position="64"/>
    </location>
</feature>
<reference evidence="10" key="1">
    <citation type="submission" date="2020-05" db="EMBL/GenBank/DDBJ databases">
        <authorList>
            <person name="Chiriac C."/>
            <person name="Salcher M."/>
            <person name="Ghai R."/>
            <person name="Kavagutti S V."/>
        </authorList>
    </citation>
    <scope>NUCLEOTIDE SEQUENCE</scope>
</reference>
<keyword evidence="2" id="KW-0813">Transport</keyword>
<name>A0A6J6ERN0_9ZZZZ</name>
<dbReference type="AlphaFoldDB" id="A0A6J6ERN0"/>
<keyword evidence="5 7" id="KW-1133">Transmembrane helix</keyword>
<keyword evidence="6 7" id="KW-0472">Membrane</keyword>
<feature type="transmembrane region" description="Helical" evidence="7">
    <location>
        <begin position="76"/>
        <end position="94"/>
    </location>
</feature>
<dbReference type="CDD" id="cd06173">
    <property type="entry name" value="MFS_MefA_like"/>
    <property type="match status" value="1"/>
</dbReference>
<dbReference type="GO" id="GO:0005886">
    <property type="term" value="C:plasma membrane"/>
    <property type="evidence" value="ECO:0007669"/>
    <property type="project" value="UniProtKB-SubCell"/>
</dbReference>
<dbReference type="Pfam" id="PF05977">
    <property type="entry name" value="MFS_3"/>
    <property type="match status" value="1"/>
</dbReference>
<dbReference type="GO" id="GO:0022857">
    <property type="term" value="F:transmembrane transporter activity"/>
    <property type="evidence" value="ECO:0007669"/>
    <property type="project" value="InterPro"/>
</dbReference>
<dbReference type="Gene3D" id="1.20.1250.20">
    <property type="entry name" value="MFS general substrate transporter like domains"/>
    <property type="match status" value="1"/>
</dbReference>
<organism evidence="10">
    <name type="scientific">freshwater metagenome</name>
    <dbReference type="NCBI Taxonomy" id="449393"/>
    <lineage>
        <taxon>unclassified sequences</taxon>
        <taxon>metagenomes</taxon>
        <taxon>ecological metagenomes</taxon>
    </lineage>
</organism>
<keyword evidence="4 7" id="KW-0812">Transmembrane</keyword>
<accession>A0A6J6ERN0</accession>
<gene>
    <name evidence="10" type="ORF">UFOPK1603_01519</name>
    <name evidence="9" type="ORF">UFOPK1711_00897</name>
    <name evidence="11" type="ORF">UFOPK2143_01556</name>
</gene>
<keyword evidence="3" id="KW-1003">Cell membrane</keyword>
<dbReference type="EMBL" id="CAEZVV010000140">
    <property type="protein sequence ID" value="CAB4656019.1"/>
    <property type="molecule type" value="Genomic_DNA"/>
</dbReference>
<evidence type="ECO:0000256" key="5">
    <source>
        <dbReference type="ARBA" id="ARBA00022989"/>
    </source>
</evidence>
<evidence type="ECO:0000256" key="3">
    <source>
        <dbReference type="ARBA" id="ARBA00022475"/>
    </source>
</evidence>
<dbReference type="EMBL" id="CAEZTR010000044">
    <property type="protein sequence ID" value="CAB4577180.1"/>
    <property type="molecule type" value="Genomic_DNA"/>
</dbReference>
<proteinExistence type="predicted"/>
<dbReference type="PROSITE" id="PS50850">
    <property type="entry name" value="MFS"/>
    <property type="match status" value="1"/>
</dbReference>
<feature type="transmembrane region" description="Helical" evidence="7">
    <location>
        <begin position="374"/>
        <end position="395"/>
    </location>
</feature>
<evidence type="ECO:0000256" key="7">
    <source>
        <dbReference type="SAM" id="Phobius"/>
    </source>
</evidence>
<feature type="transmembrane region" description="Helical" evidence="7">
    <location>
        <begin position="221"/>
        <end position="244"/>
    </location>
</feature>
<feature type="domain" description="Major facilitator superfamily (MFS) profile" evidence="8">
    <location>
        <begin position="220"/>
        <end position="420"/>
    </location>
</feature>
<evidence type="ECO:0000256" key="6">
    <source>
        <dbReference type="ARBA" id="ARBA00023136"/>
    </source>
</evidence>
<dbReference type="EMBL" id="CAEZTG010000173">
    <property type="protein sequence ID" value="CAB4577233.1"/>
    <property type="molecule type" value="Genomic_DNA"/>
</dbReference>
<comment type="subcellular location">
    <subcellularLocation>
        <location evidence="1">Cell membrane</location>
        <topology evidence="1">Multi-pass membrane protein</topology>
    </subcellularLocation>
</comment>
<dbReference type="SUPFAM" id="SSF103473">
    <property type="entry name" value="MFS general substrate transporter"/>
    <property type="match status" value="1"/>
</dbReference>
<evidence type="ECO:0000256" key="4">
    <source>
        <dbReference type="ARBA" id="ARBA00022692"/>
    </source>
</evidence>
<evidence type="ECO:0000313" key="9">
    <source>
        <dbReference type="EMBL" id="CAB4577180.1"/>
    </source>
</evidence>
<feature type="transmembrane region" description="Helical" evidence="7">
    <location>
        <begin position="309"/>
        <end position="334"/>
    </location>
</feature>
<dbReference type="InterPro" id="IPR036259">
    <property type="entry name" value="MFS_trans_sf"/>
</dbReference>
<feature type="transmembrane region" description="Helical" evidence="7">
    <location>
        <begin position="285"/>
        <end position="303"/>
    </location>
</feature>
<feature type="transmembrane region" description="Helical" evidence="7">
    <location>
        <begin position="346"/>
        <end position="368"/>
    </location>
</feature>
<evidence type="ECO:0000313" key="11">
    <source>
        <dbReference type="EMBL" id="CAB4656019.1"/>
    </source>
</evidence>
<dbReference type="InterPro" id="IPR010290">
    <property type="entry name" value="TM_effector"/>
</dbReference>
<feature type="transmembrane region" description="Helical" evidence="7">
    <location>
        <begin position="20"/>
        <end position="38"/>
    </location>
</feature>
<feature type="transmembrane region" description="Helical" evidence="7">
    <location>
        <begin position="141"/>
        <end position="162"/>
    </location>
</feature>
<feature type="transmembrane region" description="Helical" evidence="7">
    <location>
        <begin position="256"/>
        <end position="278"/>
    </location>
</feature>
<dbReference type="PANTHER" id="PTHR43266:SF2">
    <property type="entry name" value="MAJOR FACILITATOR SUPERFAMILY (MFS) PROFILE DOMAIN-CONTAINING PROTEIN"/>
    <property type="match status" value="1"/>
</dbReference>
<feature type="transmembrane region" description="Helical" evidence="7">
    <location>
        <begin position="100"/>
        <end position="120"/>
    </location>
</feature>
<dbReference type="InterPro" id="IPR020846">
    <property type="entry name" value="MFS_dom"/>
</dbReference>
<evidence type="ECO:0000259" key="8">
    <source>
        <dbReference type="PROSITE" id="PS50850"/>
    </source>
</evidence>
<sequence>MWSLLRRNSAFRKLFTAQVISYGGDWFAAVAAIGLLLDATGSDFLASAFWVAQTLPTFVMGPIAGPVADRFDRRKVLILASSAQAAAALLFLLAGHGMPWIVFVAQGGVTALGSFFGPAAQAGIPNIVEEEDLATATSMMGATWGAMLAIGAGLGALFTVAFGRDAAFLANAASFVVAALLIVTIRESLQADGPQKVRTERMHPLRDTREVLAHARRHPAIMALIGSHIGFGFGAGVVGMLAVLATVKFGGSDGAIGLLLAGRGIGVVLGPLLIIRLVRRGIHGVLLASGFAAIGYGAMYLGVAFAPYLFLAVLGVTIAHMGGGAQWALTTYGLQVLTPDELRGRIFAVDASLVTLAMSLSLLFAGAISGLVGVSTTIAIIGGGSLLWGVVFLFLTRALRAEAEAEANAVHPTPAETPLT</sequence>